<evidence type="ECO:0000256" key="2">
    <source>
        <dbReference type="ARBA" id="ARBA00010961"/>
    </source>
</evidence>
<dbReference type="PANTHER" id="PTHR33217:SF7">
    <property type="entry name" value="TRANSPOSASE FOR INSERTION SEQUENCE ELEMENT IS1081"/>
    <property type="match status" value="1"/>
</dbReference>
<accession>A0A4Q5A3E2</accession>
<evidence type="ECO:0000256" key="5">
    <source>
        <dbReference type="ARBA" id="ARBA00023172"/>
    </source>
</evidence>
<dbReference type="GO" id="GO:0006313">
    <property type="term" value="P:DNA transposition"/>
    <property type="evidence" value="ECO:0007669"/>
    <property type="project" value="UniProtKB-UniRule"/>
</dbReference>
<dbReference type="GO" id="GO:0003677">
    <property type="term" value="F:DNA binding"/>
    <property type="evidence" value="ECO:0007669"/>
    <property type="project" value="UniProtKB-UniRule"/>
</dbReference>
<protein>
    <recommendedName>
        <fullName evidence="6">Mutator family transposase</fullName>
    </recommendedName>
</protein>
<gene>
    <name evidence="7" type="ORF">PG2093B_0440</name>
</gene>
<evidence type="ECO:0000256" key="1">
    <source>
        <dbReference type="ARBA" id="ARBA00002190"/>
    </source>
</evidence>
<dbReference type="GO" id="GO:0004803">
    <property type="term" value="F:transposase activity"/>
    <property type="evidence" value="ECO:0007669"/>
    <property type="project" value="UniProtKB-UniRule"/>
</dbReference>
<comment type="similarity">
    <text evidence="2 6">Belongs to the transposase mutator family.</text>
</comment>
<dbReference type="EMBL" id="RYUH01000007">
    <property type="protein sequence ID" value="RYQ11331.1"/>
    <property type="molecule type" value="Genomic_DNA"/>
</dbReference>
<keyword evidence="4 6" id="KW-0238">DNA-binding</keyword>
<dbReference type="NCBIfam" id="NF033544">
    <property type="entry name" value="transpos_IS1249"/>
    <property type="match status" value="1"/>
</dbReference>
<keyword evidence="5 6" id="KW-0233">DNA recombination</keyword>
<evidence type="ECO:0000256" key="4">
    <source>
        <dbReference type="ARBA" id="ARBA00023125"/>
    </source>
</evidence>
<name>A0A4Q5A3E2_9BIFI</name>
<dbReference type="InterPro" id="IPR001207">
    <property type="entry name" value="Transposase_mutator"/>
</dbReference>
<dbReference type="PANTHER" id="PTHR33217">
    <property type="entry name" value="TRANSPOSASE FOR INSERTION SEQUENCE ELEMENT IS1081"/>
    <property type="match status" value="1"/>
</dbReference>
<dbReference type="AlphaFoldDB" id="A0A4Q5A3E2"/>
<proteinExistence type="inferred from homology"/>
<evidence type="ECO:0000256" key="6">
    <source>
        <dbReference type="RuleBase" id="RU365089"/>
    </source>
</evidence>
<evidence type="ECO:0000313" key="8">
    <source>
        <dbReference type="Proteomes" id="UP000292568"/>
    </source>
</evidence>
<reference evidence="7 8" key="1">
    <citation type="submission" date="2018-12" db="EMBL/GenBank/DDBJ databases">
        <title>Unveiling genomic diversity among members of the Bifidobacterium pseudolongum species, a widely distributed gut commensal of the animal kingdom.</title>
        <authorList>
            <person name="Lugli G.A."/>
            <person name="Duranti S."/>
            <person name="Albert K."/>
            <person name="Mancabelli L."/>
            <person name="Napoli S."/>
            <person name="Viappiani A."/>
            <person name="Anzalone R."/>
            <person name="Longhi G."/>
            <person name="Milani C."/>
            <person name="Turroni F."/>
            <person name="Alessandri G."/>
            <person name="Sela D.A."/>
            <person name="Van Sinderen D."/>
            <person name="Ventura M."/>
        </authorList>
    </citation>
    <scope>NUCLEOTIDE SEQUENCE [LARGE SCALE GENOMIC DNA]</scope>
    <source>
        <strain evidence="7 8">2093B</strain>
    </source>
</reference>
<keyword evidence="3 6" id="KW-0815">Transposition</keyword>
<dbReference type="Proteomes" id="UP000292568">
    <property type="component" value="Unassembled WGS sequence"/>
</dbReference>
<dbReference type="InterPro" id="IPR048004">
    <property type="entry name" value="IS1249_transpos"/>
</dbReference>
<evidence type="ECO:0000256" key="3">
    <source>
        <dbReference type="ARBA" id="ARBA00022578"/>
    </source>
</evidence>
<dbReference type="PROSITE" id="PS01007">
    <property type="entry name" value="TRANSPOSASE_MUTATOR"/>
    <property type="match status" value="1"/>
</dbReference>
<organism evidence="7 8">
    <name type="scientific">Bifidobacterium pseudolongum subsp. globosum</name>
    <dbReference type="NCBI Taxonomy" id="1690"/>
    <lineage>
        <taxon>Bacteria</taxon>
        <taxon>Bacillati</taxon>
        <taxon>Actinomycetota</taxon>
        <taxon>Actinomycetes</taxon>
        <taxon>Bifidobacteriales</taxon>
        <taxon>Bifidobacteriaceae</taxon>
        <taxon>Bifidobacterium</taxon>
    </lineage>
</organism>
<keyword evidence="6" id="KW-0814">Transposable element</keyword>
<sequence>MKRNGTTSAGRTRWRCKDPGCGSSRTRGYGTAARDVRGFIDWLLSADTQEQRHVSARTLRRRNELGWSLWPPCPMDGQVHDVVHLDGIHLGRNAVVLIAWGDGHVLGWYVARRETSAAWMNLMARIAEPVAVVCDGGGGIRKALRHAWPGARVQRCLFHICLNIGAILGTNPRHEASRQLLRLAKDLTRVHDGDAMAAWLGAYTAWETRHKDFLEQKSVWADGSENDLHQRLVKARDTMRRRIRERTMFTFMDPELGTATPVPTTNNAIESQNARIRAMPGNHRGLCLLRRIKAVCWWCHQHTEHPENPAWLATHAWRDEQIEHLYRQAWEHSDEGRQQVFGIPARYGTGIDWNEFHTSTPWKDTD</sequence>
<comment type="caution">
    <text evidence="7">The sequence shown here is derived from an EMBL/GenBank/DDBJ whole genome shotgun (WGS) entry which is preliminary data.</text>
</comment>
<evidence type="ECO:0000313" key="7">
    <source>
        <dbReference type="EMBL" id="RYQ11331.1"/>
    </source>
</evidence>
<comment type="function">
    <text evidence="1 6">Required for the transposition of the insertion element.</text>
</comment>
<dbReference type="Pfam" id="PF00872">
    <property type="entry name" value="Transposase_mut"/>
    <property type="match status" value="1"/>
</dbReference>